<reference evidence="1 2" key="1">
    <citation type="journal article" date="2012" name="Science">
        <title>The Paleozoic origin of enzymatic lignin decomposition reconstructed from 31 fungal genomes.</title>
        <authorList>
            <person name="Floudas D."/>
            <person name="Binder M."/>
            <person name="Riley R."/>
            <person name="Barry K."/>
            <person name="Blanchette R.A."/>
            <person name="Henrissat B."/>
            <person name="Martinez A.T."/>
            <person name="Otillar R."/>
            <person name="Spatafora J.W."/>
            <person name="Yadav J.S."/>
            <person name="Aerts A."/>
            <person name="Benoit I."/>
            <person name="Boyd A."/>
            <person name="Carlson A."/>
            <person name="Copeland A."/>
            <person name="Coutinho P.M."/>
            <person name="de Vries R.P."/>
            <person name="Ferreira P."/>
            <person name="Findley K."/>
            <person name="Foster B."/>
            <person name="Gaskell J."/>
            <person name="Glotzer D."/>
            <person name="Gorecki P."/>
            <person name="Heitman J."/>
            <person name="Hesse C."/>
            <person name="Hori C."/>
            <person name="Igarashi K."/>
            <person name="Jurgens J.A."/>
            <person name="Kallen N."/>
            <person name="Kersten P."/>
            <person name="Kohler A."/>
            <person name="Kuees U."/>
            <person name="Kumar T.K.A."/>
            <person name="Kuo A."/>
            <person name="LaButti K."/>
            <person name="Larrondo L.F."/>
            <person name="Lindquist E."/>
            <person name="Ling A."/>
            <person name="Lombard V."/>
            <person name="Lucas S."/>
            <person name="Lundell T."/>
            <person name="Martin R."/>
            <person name="McLaughlin D.J."/>
            <person name="Morgenstern I."/>
            <person name="Morin E."/>
            <person name="Murat C."/>
            <person name="Nagy L.G."/>
            <person name="Nolan M."/>
            <person name="Ohm R.A."/>
            <person name="Patyshakuliyeva A."/>
            <person name="Rokas A."/>
            <person name="Ruiz-Duenas F.J."/>
            <person name="Sabat G."/>
            <person name="Salamov A."/>
            <person name="Samejima M."/>
            <person name="Schmutz J."/>
            <person name="Slot J.C."/>
            <person name="St John F."/>
            <person name="Stenlid J."/>
            <person name="Sun H."/>
            <person name="Sun S."/>
            <person name="Syed K."/>
            <person name="Tsang A."/>
            <person name="Wiebenga A."/>
            <person name="Young D."/>
            <person name="Pisabarro A."/>
            <person name="Eastwood D.C."/>
            <person name="Martin F."/>
            <person name="Cullen D."/>
            <person name="Grigoriev I.V."/>
            <person name="Hibbett D.S."/>
        </authorList>
    </citation>
    <scope>NUCLEOTIDE SEQUENCE [LARGE SCALE GENOMIC DNA]</scope>
    <source>
        <strain evidence="1 2">MD-104</strain>
    </source>
</reference>
<feature type="non-terminal residue" evidence="1">
    <location>
        <position position="1"/>
    </location>
</feature>
<dbReference type="EMBL" id="KB467854">
    <property type="protein sequence ID" value="PCH35439.1"/>
    <property type="molecule type" value="Genomic_DNA"/>
</dbReference>
<gene>
    <name evidence="1" type="ORF">WOLCODRAFT_80539</name>
</gene>
<dbReference type="AlphaFoldDB" id="A0A2H3J9M6"/>
<proteinExistence type="predicted"/>
<accession>A0A2H3J9M6</accession>
<dbReference type="Proteomes" id="UP000218811">
    <property type="component" value="Unassembled WGS sequence"/>
</dbReference>
<protein>
    <submittedName>
        <fullName evidence="1">Uncharacterized protein</fullName>
    </submittedName>
</protein>
<name>A0A2H3J9M6_WOLCO</name>
<sequence>LEEALSREQLGEGISNIKVGWHIMNGEGIGVNKLTKLVPFDVNMFDMRM</sequence>
<evidence type="ECO:0000313" key="2">
    <source>
        <dbReference type="Proteomes" id="UP000218811"/>
    </source>
</evidence>
<organism evidence="1 2">
    <name type="scientific">Wolfiporia cocos (strain MD-104)</name>
    <name type="common">Brown rot fungus</name>
    <dbReference type="NCBI Taxonomy" id="742152"/>
    <lineage>
        <taxon>Eukaryota</taxon>
        <taxon>Fungi</taxon>
        <taxon>Dikarya</taxon>
        <taxon>Basidiomycota</taxon>
        <taxon>Agaricomycotina</taxon>
        <taxon>Agaricomycetes</taxon>
        <taxon>Polyporales</taxon>
        <taxon>Phaeolaceae</taxon>
        <taxon>Wolfiporia</taxon>
    </lineage>
</organism>
<keyword evidence="2" id="KW-1185">Reference proteome</keyword>
<evidence type="ECO:0000313" key="1">
    <source>
        <dbReference type="EMBL" id="PCH35439.1"/>
    </source>
</evidence>